<dbReference type="AlphaFoldDB" id="A0A8H6QIE3"/>
<feature type="region of interest" description="Disordered" evidence="1">
    <location>
        <begin position="1"/>
        <end position="82"/>
    </location>
</feature>
<evidence type="ECO:0000256" key="1">
    <source>
        <dbReference type="SAM" id="MobiDB-lite"/>
    </source>
</evidence>
<feature type="compositionally biased region" description="Basic and acidic residues" evidence="1">
    <location>
        <begin position="67"/>
        <end position="82"/>
    </location>
</feature>
<organism evidence="2 3">
    <name type="scientific">Aspergillus hiratsukae</name>
    <dbReference type="NCBI Taxonomy" id="1194566"/>
    <lineage>
        <taxon>Eukaryota</taxon>
        <taxon>Fungi</taxon>
        <taxon>Dikarya</taxon>
        <taxon>Ascomycota</taxon>
        <taxon>Pezizomycotina</taxon>
        <taxon>Eurotiomycetes</taxon>
        <taxon>Eurotiomycetidae</taxon>
        <taxon>Eurotiales</taxon>
        <taxon>Aspergillaceae</taxon>
        <taxon>Aspergillus</taxon>
        <taxon>Aspergillus subgen. Fumigati</taxon>
    </lineage>
</organism>
<gene>
    <name evidence="2" type="ORF">CNMCM6106_008810</name>
</gene>
<comment type="caution">
    <text evidence="2">The sequence shown here is derived from an EMBL/GenBank/DDBJ whole genome shotgun (WGS) entry which is preliminary data.</text>
</comment>
<name>A0A8H6QIE3_9EURO</name>
<evidence type="ECO:0000313" key="3">
    <source>
        <dbReference type="Proteomes" id="UP000662466"/>
    </source>
</evidence>
<protein>
    <submittedName>
        <fullName evidence="2">Uncharacterized protein</fullName>
    </submittedName>
</protein>
<dbReference type="EMBL" id="JACBAF010001526">
    <property type="protein sequence ID" value="KAF7174466.1"/>
    <property type="molecule type" value="Genomic_DNA"/>
</dbReference>
<dbReference type="Proteomes" id="UP000662466">
    <property type="component" value="Unassembled WGS sequence"/>
</dbReference>
<sequence length="206" mass="23667">MHLCGPTNLSTHAFERPPKPNPRPQQRRSYIRSGKGAKGAPLGRSIPGDRRKPQVFSDGVENGSAGPEKKAENNEDKDDTRIRASRMEYKTVNEVWDYKAYEYKIVNSPPPQDVSELDEYVFVICKHVQKQMHDVIIYVDVKSPSLRDILRRILKDVRTVELEADKPTVERNLLFHFLSESKGFAIGSDHEDTMEEDGIRRLIYDN</sequence>
<accession>A0A8H6QIE3</accession>
<evidence type="ECO:0000313" key="2">
    <source>
        <dbReference type="EMBL" id="KAF7174466.1"/>
    </source>
</evidence>
<proteinExistence type="predicted"/>
<reference evidence="2" key="1">
    <citation type="submission" date="2020-06" db="EMBL/GenBank/DDBJ databases">
        <title>Draft genome sequences of strains closely related to Aspergillus parafelis and Aspergillus hiratsukae.</title>
        <authorList>
            <person name="Dos Santos R.A.C."/>
            <person name="Rivero-Menendez O."/>
            <person name="Steenwyk J.L."/>
            <person name="Mead M.E."/>
            <person name="Goldman G.H."/>
            <person name="Alastruey-Izquierdo A."/>
            <person name="Rokas A."/>
        </authorList>
    </citation>
    <scope>NUCLEOTIDE SEQUENCE</scope>
    <source>
        <strain evidence="2">CNM-CM6106</strain>
    </source>
</reference>